<gene>
    <name evidence="1" type="ORF">NIES592_23955</name>
</gene>
<protein>
    <submittedName>
        <fullName evidence="1">Uncharacterized protein</fullName>
    </submittedName>
</protein>
<comment type="caution">
    <text evidence="1">The sequence shown here is derived from an EMBL/GenBank/DDBJ whole genome shotgun (WGS) entry which is preliminary data.</text>
</comment>
<organism evidence="1 2">
    <name type="scientific">Fischerella major NIES-592</name>
    <dbReference type="NCBI Taxonomy" id="210994"/>
    <lineage>
        <taxon>Bacteria</taxon>
        <taxon>Bacillati</taxon>
        <taxon>Cyanobacteriota</taxon>
        <taxon>Cyanophyceae</taxon>
        <taxon>Nostocales</taxon>
        <taxon>Hapalosiphonaceae</taxon>
        <taxon>Fischerella</taxon>
    </lineage>
</organism>
<proteinExistence type="predicted"/>
<evidence type="ECO:0000313" key="2">
    <source>
        <dbReference type="Proteomes" id="UP000186391"/>
    </source>
</evidence>
<dbReference type="AlphaFoldDB" id="A0A1U7GSL7"/>
<dbReference type="EMBL" id="MRCA01000032">
    <property type="protein sequence ID" value="OKH10785.1"/>
    <property type="molecule type" value="Genomic_DNA"/>
</dbReference>
<keyword evidence="2" id="KW-1185">Reference proteome</keyword>
<evidence type="ECO:0000313" key="1">
    <source>
        <dbReference type="EMBL" id="OKH10785.1"/>
    </source>
</evidence>
<reference evidence="1 2" key="1">
    <citation type="submission" date="2016-11" db="EMBL/GenBank/DDBJ databases">
        <title>Draft Genome Sequences of Nine Cyanobacterial Strains from Diverse Habitats.</title>
        <authorList>
            <person name="Zhu T."/>
            <person name="Hou S."/>
            <person name="Lu X."/>
            <person name="Hess W.R."/>
        </authorList>
    </citation>
    <scope>NUCLEOTIDE SEQUENCE [LARGE SCALE GENOMIC DNA]</scope>
    <source>
        <strain evidence="1 2">NIES-592</strain>
    </source>
</reference>
<dbReference type="Proteomes" id="UP000186391">
    <property type="component" value="Unassembled WGS sequence"/>
</dbReference>
<accession>A0A1U7GSL7</accession>
<name>A0A1U7GSL7_9CYAN</name>
<sequence length="59" mass="6917">MDLRFEKQSIQNQQSAIKNLKLSHPRSFAGLRHGFQTMKWFGETEKANKVEKLTQQPKT</sequence>